<dbReference type="InterPro" id="IPR000160">
    <property type="entry name" value="GGDEF_dom"/>
</dbReference>
<dbReference type="PANTHER" id="PTHR45138:SF9">
    <property type="entry name" value="DIGUANYLATE CYCLASE DGCM-RELATED"/>
    <property type="match status" value="1"/>
</dbReference>
<name>A0A5D6W4Z2_9FIRM</name>
<evidence type="ECO:0000313" key="3">
    <source>
        <dbReference type="Proteomes" id="UP000323646"/>
    </source>
</evidence>
<evidence type="ECO:0000313" key="2">
    <source>
        <dbReference type="EMBL" id="TYZ21914.1"/>
    </source>
</evidence>
<dbReference type="InterPro" id="IPR043128">
    <property type="entry name" value="Rev_trsase/Diguanyl_cyclase"/>
</dbReference>
<comment type="caution">
    <text evidence="2">The sequence shown here is derived from an EMBL/GenBank/DDBJ whole genome shotgun (WGS) entry which is preliminary data.</text>
</comment>
<accession>A0A5D6W4Z2</accession>
<evidence type="ECO:0000259" key="1">
    <source>
        <dbReference type="PROSITE" id="PS50887"/>
    </source>
</evidence>
<dbReference type="InterPro" id="IPR050469">
    <property type="entry name" value="Diguanylate_Cyclase"/>
</dbReference>
<dbReference type="GO" id="GO:0043709">
    <property type="term" value="P:cell adhesion involved in single-species biofilm formation"/>
    <property type="evidence" value="ECO:0007669"/>
    <property type="project" value="TreeGrafter"/>
</dbReference>
<organism evidence="2 3">
    <name type="scientific">Selenomonas ruminis</name>
    <dbReference type="NCBI Taxonomy" id="2593411"/>
    <lineage>
        <taxon>Bacteria</taxon>
        <taxon>Bacillati</taxon>
        <taxon>Bacillota</taxon>
        <taxon>Negativicutes</taxon>
        <taxon>Selenomonadales</taxon>
        <taxon>Selenomonadaceae</taxon>
        <taxon>Selenomonas</taxon>
    </lineage>
</organism>
<dbReference type="Proteomes" id="UP000323646">
    <property type="component" value="Unassembled WGS sequence"/>
</dbReference>
<dbReference type="PANTHER" id="PTHR45138">
    <property type="entry name" value="REGULATORY COMPONENTS OF SENSORY TRANSDUCTION SYSTEM"/>
    <property type="match status" value="1"/>
</dbReference>
<dbReference type="GO" id="GO:1902201">
    <property type="term" value="P:negative regulation of bacterial-type flagellum-dependent cell motility"/>
    <property type="evidence" value="ECO:0007669"/>
    <property type="project" value="TreeGrafter"/>
</dbReference>
<dbReference type="OrthoDB" id="1677693at2"/>
<dbReference type="AlphaFoldDB" id="A0A5D6W4Z2"/>
<reference evidence="2 3" key="1">
    <citation type="submission" date="2019-08" db="EMBL/GenBank/DDBJ databases">
        <title>Selenomonas sp. mPRGC5 and Selenomonas sp. mPRGC8 isolated from ruminal fluid of dairy goat (Capra hircus).</title>
        <authorList>
            <person name="Poothong S."/>
            <person name="Nuengjamnong C."/>
            <person name="Tanasupawat S."/>
        </authorList>
    </citation>
    <scope>NUCLEOTIDE SEQUENCE [LARGE SCALE GENOMIC DNA]</scope>
    <source>
        <strain evidence="3">mPRGC5</strain>
    </source>
</reference>
<dbReference type="PROSITE" id="PS50887">
    <property type="entry name" value="GGDEF"/>
    <property type="match status" value="1"/>
</dbReference>
<dbReference type="Gene3D" id="3.30.70.270">
    <property type="match status" value="1"/>
</dbReference>
<dbReference type="InterPro" id="IPR029787">
    <property type="entry name" value="Nucleotide_cyclase"/>
</dbReference>
<dbReference type="NCBIfam" id="TIGR00254">
    <property type="entry name" value="GGDEF"/>
    <property type="match status" value="1"/>
</dbReference>
<dbReference type="CDD" id="cd01949">
    <property type="entry name" value="GGDEF"/>
    <property type="match status" value="1"/>
</dbReference>
<proteinExistence type="predicted"/>
<sequence length="343" mass="39589">MIKINLLHSVTKSIDSFAGRLLHYDRTYPHEIDLVNILGGTTMPLDKELSNYLMKEGIFQQMFDVIRLVEQDGHYVCKCNHDGSCTITDETCFSVWGKKQRCHNCVSRQAYDEERQHVKFEYANNRYFFVIARPIWLRGKKYAIEFVMDVTNQFTPNNPSEGNFVMNLIHELERVSSRDPFTGLFNKNYLQKELTQALAKRHTEAQSDAPLYLAIWDIDNFKQVNDTYGHDMGDKILLRAAQALQRGITSEDGITARFGGDEFMILFHKTDRSYCEHLLRAIKNDIDHQTHSGLLCNESSCFRVSISYGLADVHAYPTAAEALHAADQQLYAHKRKIHKKDII</sequence>
<dbReference type="SUPFAM" id="SSF55073">
    <property type="entry name" value="Nucleotide cyclase"/>
    <property type="match status" value="1"/>
</dbReference>
<protein>
    <submittedName>
        <fullName evidence="2">GGDEF domain-containing protein</fullName>
    </submittedName>
</protein>
<dbReference type="GO" id="GO:0052621">
    <property type="term" value="F:diguanylate cyclase activity"/>
    <property type="evidence" value="ECO:0007669"/>
    <property type="project" value="TreeGrafter"/>
</dbReference>
<feature type="domain" description="GGDEF" evidence="1">
    <location>
        <begin position="209"/>
        <end position="343"/>
    </location>
</feature>
<dbReference type="GO" id="GO:0005886">
    <property type="term" value="C:plasma membrane"/>
    <property type="evidence" value="ECO:0007669"/>
    <property type="project" value="TreeGrafter"/>
</dbReference>
<keyword evidence="3" id="KW-1185">Reference proteome</keyword>
<dbReference type="Pfam" id="PF00990">
    <property type="entry name" value="GGDEF"/>
    <property type="match status" value="1"/>
</dbReference>
<gene>
    <name evidence="2" type="ORF">FZ040_08985</name>
</gene>
<dbReference type="SMART" id="SM00267">
    <property type="entry name" value="GGDEF"/>
    <property type="match status" value="1"/>
</dbReference>
<dbReference type="EMBL" id="VTOY01000007">
    <property type="protein sequence ID" value="TYZ21914.1"/>
    <property type="molecule type" value="Genomic_DNA"/>
</dbReference>